<feature type="transmembrane region" description="Helical" evidence="8">
    <location>
        <begin position="30"/>
        <end position="50"/>
    </location>
</feature>
<evidence type="ECO:0000256" key="1">
    <source>
        <dbReference type="ARBA" id="ARBA00004477"/>
    </source>
</evidence>
<comment type="pathway">
    <text evidence="2 8">Protein modification; protein glycosylation.</text>
</comment>
<evidence type="ECO:0000313" key="9">
    <source>
        <dbReference type="EMBL" id="CEK58920.1"/>
    </source>
</evidence>
<keyword evidence="4 8" id="KW-0812">Transmembrane</keyword>
<accession>A0A0B6YTX4</accession>
<dbReference type="UniPathway" id="UPA00378"/>
<keyword evidence="7 8" id="KW-0472">Membrane</keyword>
<gene>
    <name evidence="9" type="primary">ORF34598</name>
</gene>
<evidence type="ECO:0000256" key="3">
    <source>
        <dbReference type="ARBA" id="ARBA00009386"/>
    </source>
</evidence>
<reference evidence="9" key="1">
    <citation type="submission" date="2014-12" db="EMBL/GenBank/DDBJ databases">
        <title>Insight into the proteome of Arion vulgaris.</title>
        <authorList>
            <person name="Aradska J."/>
            <person name="Bulat T."/>
            <person name="Smidak R."/>
            <person name="Sarate P."/>
            <person name="Gangsoo J."/>
            <person name="Sialana F."/>
            <person name="Bilban M."/>
            <person name="Lubec G."/>
        </authorList>
    </citation>
    <scope>NUCLEOTIDE SEQUENCE</scope>
    <source>
        <tissue evidence="9">Skin</tissue>
    </source>
</reference>
<comment type="function">
    <text evidence="8">Subunit of the oligosaccharyl transferase (OST) complex that catalyzes the initial transfer of a defined glycan (Glc(3)Man(9)GlcNAc(2) in eukaryotes) from the lipid carrier dolichol-pyrophosphate to an asparagine residue within an Asn-X-Ser/Thr consensus motif in nascent polypeptide chains, the first step in protein N-glycosylation. N-glycosylation occurs cotranslationally and the complex associates with the Sec61 complex at the channel-forming translocon complex that mediates protein translocation across the endoplasmic reticulum (ER). All subunits are required for a maximal enzyme activity.</text>
</comment>
<comment type="subcellular location">
    <subcellularLocation>
        <location evidence="1 8">Endoplasmic reticulum membrane</location>
        <topology evidence="1 8">Multi-pass membrane protein</topology>
    </subcellularLocation>
</comment>
<keyword evidence="6 8" id="KW-1133">Transmembrane helix</keyword>
<evidence type="ECO:0000256" key="7">
    <source>
        <dbReference type="ARBA" id="ARBA00023136"/>
    </source>
</evidence>
<comment type="subunit">
    <text evidence="8">Component of the oligosaccharyltransferase (OST) complex.</text>
</comment>
<evidence type="ECO:0000256" key="2">
    <source>
        <dbReference type="ARBA" id="ARBA00004922"/>
    </source>
</evidence>
<feature type="transmembrane region" description="Helical" evidence="8">
    <location>
        <begin position="56"/>
        <end position="73"/>
    </location>
</feature>
<comment type="similarity">
    <text evidence="3 8">Belongs to the DAD/OST2 family.</text>
</comment>
<dbReference type="AlphaFoldDB" id="A0A0B6YTX4"/>
<evidence type="ECO:0000256" key="8">
    <source>
        <dbReference type="RuleBase" id="RU361136"/>
    </source>
</evidence>
<dbReference type="PIRSF" id="PIRSF005588">
    <property type="entry name" value="DAD"/>
    <property type="match status" value="1"/>
</dbReference>
<evidence type="ECO:0000256" key="6">
    <source>
        <dbReference type="ARBA" id="ARBA00022989"/>
    </source>
</evidence>
<dbReference type="GO" id="GO:0006487">
    <property type="term" value="P:protein N-linked glycosylation"/>
    <property type="evidence" value="ECO:0007669"/>
    <property type="project" value="TreeGrafter"/>
</dbReference>
<feature type="transmembrane region" description="Helical" evidence="8">
    <location>
        <begin position="94"/>
        <end position="112"/>
    </location>
</feature>
<sequence>MPEKLNNVVVKFYAEYMQSTPKRLKIIDAYLVYVLLTGIVQFGYCCLVGTFPFNSFLAGFISTVGSFVLAVCLRLQSNHQNKAEFSGISPERSFADFIFAHIILHLVVINFIG</sequence>
<evidence type="ECO:0000256" key="4">
    <source>
        <dbReference type="ARBA" id="ARBA00022692"/>
    </source>
</evidence>
<organism evidence="9">
    <name type="scientific">Arion vulgaris</name>
    <dbReference type="NCBI Taxonomy" id="1028688"/>
    <lineage>
        <taxon>Eukaryota</taxon>
        <taxon>Metazoa</taxon>
        <taxon>Spiralia</taxon>
        <taxon>Lophotrochozoa</taxon>
        <taxon>Mollusca</taxon>
        <taxon>Gastropoda</taxon>
        <taxon>Heterobranchia</taxon>
        <taxon>Euthyneura</taxon>
        <taxon>Panpulmonata</taxon>
        <taxon>Eupulmonata</taxon>
        <taxon>Stylommatophora</taxon>
        <taxon>Helicina</taxon>
        <taxon>Arionoidea</taxon>
        <taxon>Arionidae</taxon>
        <taxon>Arion</taxon>
    </lineage>
</organism>
<name>A0A0B6YTX4_9EUPU</name>
<keyword evidence="5 8" id="KW-0256">Endoplasmic reticulum</keyword>
<dbReference type="EMBL" id="HACG01012055">
    <property type="protein sequence ID" value="CEK58920.1"/>
    <property type="molecule type" value="Transcribed_RNA"/>
</dbReference>
<dbReference type="PANTHER" id="PTHR10705">
    <property type="entry name" value="DOLICHYL-DIPHOSPHOOLIGOSACCHARIDE--PROTEIN GLYCOSYLTRANSFERASE SUBUNIT DAD1"/>
    <property type="match status" value="1"/>
</dbReference>
<evidence type="ECO:0000256" key="5">
    <source>
        <dbReference type="ARBA" id="ARBA00022824"/>
    </source>
</evidence>
<dbReference type="GO" id="GO:0008250">
    <property type="term" value="C:oligosaccharyltransferase complex"/>
    <property type="evidence" value="ECO:0007669"/>
    <property type="project" value="InterPro"/>
</dbReference>
<proteinExistence type="inferred from homology"/>
<protein>
    <recommendedName>
        <fullName evidence="8">Dolichyl-diphosphooligosaccharide--protein glycosyltransferase subunit DAD1</fullName>
        <shortName evidence="8">Oligosaccharyl transferase subunit DAD1</shortName>
    </recommendedName>
</protein>
<dbReference type="Pfam" id="PF02109">
    <property type="entry name" value="DAD"/>
    <property type="match status" value="1"/>
</dbReference>
<dbReference type="InterPro" id="IPR003038">
    <property type="entry name" value="DAD/Ost2"/>
</dbReference>
<dbReference type="PANTHER" id="PTHR10705:SF0">
    <property type="entry name" value="DOLICHYL-DIPHOSPHOOLIGOSACCHARIDE--PROTEIN GLYCOSYLTRANSFERASE SUBUNIT DAD1"/>
    <property type="match status" value="1"/>
</dbReference>